<dbReference type="GO" id="GO:0019888">
    <property type="term" value="F:protein phosphatase regulator activity"/>
    <property type="evidence" value="ECO:0007669"/>
    <property type="project" value="InterPro"/>
</dbReference>
<dbReference type="Gene3D" id="2.30.29.30">
    <property type="entry name" value="Pleckstrin-homology domain (PH domain)/Phosphotyrosine-binding domain (PTB)"/>
    <property type="match status" value="1"/>
</dbReference>
<evidence type="ECO:0000259" key="8">
    <source>
        <dbReference type="PROSITE" id="PS50071"/>
    </source>
</evidence>
<name>A0A7U2EVP1_PHANO</name>
<dbReference type="GO" id="GO:0000981">
    <property type="term" value="F:DNA-binding transcription factor activity, RNA polymerase II-specific"/>
    <property type="evidence" value="ECO:0007669"/>
    <property type="project" value="InterPro"/>
</dbReference>
<feature type="region of interest" description="Disordered" evidence="6">
    <location>
        <begin position="23"/>
        <end position="48"/>
    </location>
</feature>
<protein>
    <recommendedName>
        <fullName evidence="12">Homeobox domain-containing protein</fullName>
    </recommendedName>
</protein>
<dbReference type="InterPro" id="IPR001138">
    <property type="entry name" value="Zn2Cys6_DnaBD"/>
</dbReference>
<dbReference type="EMBL" id="CP069026">
    <property type="protein sequence ID" value="QRC93864.1"/>
    <property type="molecule type" value="Genomic_DNA"/>
</dbReference>
<dbReference type="GO" id="GO:0003677">
    <property type="term" value="F:DNA binding"/>
    <property type="evidence" value="ECO:0007669"/>
    <property type="project" value="UniProtKB-UniRule"/>
</dbReference>
<organism evidence="10 11">
    <name type="scientific">Phaeosphaeria nodorum (strain SN15 / ATCC MYA-4574 / FGSC 10173)</name>
    <name type="common">Glume blotch fungus</name>
    <name type="synonym">Parastagonospora nodorum</name>
    <dbReference type="NCBI Taxonomy" id="321614"/>
    <lineage>
        <taxon>Eukaryota</taxon>
        <taxon>Fungi</taxon>
        <taxon>Dikarya</taxon>
        <taxon>Ascomycota</taxon>
        <taxon>Pezizomycotina</taxon>
        <taxon>Dothideomycetes</taxon>
        <taxon>Pleosporomycetidae</taxon>
        <taxon>Pleosporales</taxon>
        <taxon>Pleosporineae</taxon>
        <taxon>Phaeosphaeriaceae</taxon>
        <taxon>Parastagonospora</taxon>
    </lineage>
</organism>
<dbReference type="GO" id="GO:0005634">
    <property type="term" value="C:nucleus"/>
    <property type="evidence" value="ECO:0007669"/>
    <property type="project" value="UniProtKB-SubCell"/>
</dbReference>
<evidence type="ECO:0000256" key="4">
    <source>
        <dbReference type="PROSITE-ProRule" id="PRU00042"/>
    </source>
</evidence>
<feature type="DNA-binding region" description="Homeobox" evidence="5">
    <location>
        <begin position="1030"/>
        <end position="1092"/>
    </location>
</feature>
<dbReference type="PROSITE" id="PS00028">
    <property type="entry name" value="ZINC_FINGER_C2H2_1"/>
    <property type="match status" value="1"/>
</dbReference>
<feature type="domain" description="C2H2-type" evidence="9">
    <location>
        <begin position="1112"/>
        <end position="1138"/>
    </location>
</feature>
<keyword evidence="4" id="KW-0863">Zinc-finger</keyword>
<dbReference type="SMART" id="SM00389">
    <property type="entry name" value="HOX"/>
    <property type="match status" value="1"/>
</dbReference>
<dbReference type="Gene3D" id="3.30.160.60">
    <property type="entry name" value="Classic Zinc Finger"/>
    <property type="match status" value="1"/>
</dbReference>
<keyword evidence="4" id="KW-0479">Metal-binding</keyword>
<dbReference type="SUPFAM" id="SSF57903">
    <property type="entry name" value="FYVE/PHD zinc finger"/>
    <property type="match status" value="1"/>
</dbReference>
<evidence type="ECO:0000256" key="5">
    <source>
        <dbReference type="PROSITE-ProRule" id="PRU00108"/>
    </source>
</evidence>
<feature type="compositionally biased region" description="Polar residues" evidence="6">
    <location>
        <begin position="1492"/>
        <end position="1510"/>
    </location>
</feature>
<dbReference type="InterPro" id="IPR036236">
    <property type="entry name" value="Znf_C2H2_sf"/>
</dbReference>
<feature type="region of interest" description="Disordered" evidence="6">
    <location>
        <begin position="1419"/>
        <end position="1567"/>
    </location>
</feature>
<accession>A0A7U2EVP1</accession>
<evidence type="ECO:0000256" key="6">
    <source>
        <dbReference type="SAM" id="MobiDB-lite"/>
    </source>
</evidence>
<evidence type="ECO:0000259" key="9">
    <source>
        <dbReference type="PROSITE" id="PS50157"/>
    </source>
</evidence>
<feature type="compositionally biased region" description="Low complexity" evidence="6">
    <location>
        <begin position="1518"/>
        <end position="1531"/>
    </location>
</feature>
<dbReference type="GO" id="GO:0008270">
    <property type="term" value="F:zinc ion binding"/>
    <property type="evidence" value="ECO:0007669"/>
    <property type="project" value="UniProtKB-KW"/>
</dbReference>
<dbReference type="InterPro" id="IPR051137">
    <property type="entry name" value="PP4R3-like"/>
</dbReference>
<evidence type="ECO:0000256" key="3">
    <source>
        <dbReference type="ARBA" id="ARBA00023242"/>
    </source>
</evidence>
<dbReference type="SUPFAM" id="SSF50729">
    <property type="entry name" value="PH domain-like"/>
    <property type="match status" value="1"/>
</dbReference>
<evidence type="ECO:0000259" key="7">
    <source>
        <dbReference type="PROSITE" id="PS50048"/>
    </source>
</evidence>
<dbReference type="Gene3D" id="1.10.10.60">
    <property type="entry name" value="Homeodomain-like"/>
    <property type="match status" value="1"/>
</dbReference>
<evidence type="ECO:0008006" key="12">
    <source>
        <dbReference type="Google" id="ProtNLM"/>
    </source>
</evidence>
<dbReference type="Pfam" id="PF22972">
    <property type="entry name" value="EVH1_PP4R3"/>
    <property type="match status" value="1"/>
</dbReference>
<dbReference type="SUPFAM" id="SSF57701">
    <property type="entry name" value="Zn2/Cys6 DNA-binding domain"/>
    <property type="match status" value="2"/>
</dbReference>
<dbReference type="SUPFAM" id="SSF46689">
    <property type="entry name" value="Homeodomain-like"/>
    <property type="match status" value="1"/>
</dbReference>
<feature type="region of interest" description="Disordered" evidence="6">
    <location>
        <begin position="1160"/>
        <end position="1179"/>
    </location>
</feature>
<dbReference type="Pfam" id="PF26082">
    <property type="entry name" value="zf-C2H2_AcuF"/>
    <property type="match status" value="1"/>
</dbReference>
<proteinExistence type="predicted"/>
<dbReference type="SMART" id="SM00355">
    <property type="entry name" value="ZnF_C2H2"/>
    <property type="match status" value="4"/>
</dbReference>
<reference evidence="11" key="1">
    <citation type="journal article" date="2021" name="BMC Genomics">
        <title>Chromosome-level genome assembly and manually-curated proteome of model necrotroph Parastagonospora nodorum Sn15 reveals a genome-wide trove of candidate effector homologs, and redundancy of virulence-related functions within an accessory chromosome.</title>
        <authorList>
            <person name="Bertazzoni S."/>
            <person name="Jones D.A.B."/>
            <person name="Phan H.T."/>
            <person name="Tan K.-C."/>
            <person name="Hane J.K."/>
        </authorList>
    </citation>
    <scope>NUCLEOTIDE SEQUENCE [LARGE SCALE GENOMIC DNA]</scope>
    <source>
        <strain evidence="11">SN15 / ATCC MYA-4574 / FGSC 10173)</strain>
    </source>
</reference>
<gene>
    <name evidence="10" type="ORF">JI435_156270</name>
</gene>
<feature type="compositionally biased region" description="Basic and acidic residues" evidence="6">
    <location>
        <begin position="738"/>
        <end position="754"/>
    </location>
</feature>
<dbReference type="PROSITE" id="PS50157">
    <property type="entry name" value="ZINC_FINGER_C2H2_2"/>
    <property type="match status" value="2"/>
</dbReference>
<evidence type="ECO:0000313" key="11">
    <source>
        <dbReference type="Proteomes" id="UP000663193"/>
    </source>
</evidence>
<feature type="compositionally biased region" description="Basic and acidic residues" evidence="6">
    <location>
        <begin position="1546"/>
        <end position="1567"/>
    </location>
</feature>
<dbReference type="OrthoDB" id="20872at2759"/>
<dbReference type="InterPro" id="IPR055236">
    <property type="entry name" value="EVH1_PP4R3"/>
</dbReference>
<feature type="domain" description="Zn(2)-C6 fungal-type" evidence="7">
    <location>
        <begin position="1286"/>
        <end position="1321"/>
    </location>
</feature>
<sequence length="1567" mass="176084">MEELQSISNDSLTYAHDHTVATVSGTKQSSSVRGAHSPTQMLSSNAGLQGENDIERWQACAGTEAEDDVGIVARLLQACIDSIAHLLLSADPSPACKQLRRSLVRMKLWANGHNAWNGGLDSILEKSKSLRHTTLSILNPLCRILSNDLYRHADSKDTATMELYIHTAQIYSQTKWLLKQAEEGVSESDSDSDSDSEVNSDSPGSEITSGGTESLAEDVKIHVQCLFDLSNALEYPAIDPEPTDEPSLLKVEQRAAHDYHKDLIVAKFPKVHMELAECLGKISWDRYQRMQEEREINASNPTGRPAEEEEMAASGQKSRFAESEFKDSGLGTSLPAPRSHYAETVISFMTSITGGKRIQIPPLPAEARTGAQFECNACGKHIRAATNRDWRKHLYLDLQPYTCLYNSCMFSAKPFANRQLWSQHLELDHQLGPSWESVVCPLCLEATDAGKSKMLIHFARHMEDIALAALPREVESDNESENEIDDASYRSAGSLILSTGEDKTGNEIYESHTVADDLEAEHMEKPLRFTMDLEETARAQLLELEGIEKKDDPPVSKFITRPFMNPDKVHPLMASMGSSSCRCKVYELENRDWLDRGTGYANVIENEQAQWNLVVYAEDQTIQKLFLTPILMDGGYSKQKDTLIVWIEPDGTHMALSFETPESCNIVCDIINMVKRSAVAPKLALSPDRSDKTRPTEASASFPEPRTTAGHQGSKLDSSSNSPDARDSSPSKTSANTKADHNDADRRKKEEDARIAQQAQVEAETQERRELETNRQQTENQDRQQVLHQNQLQPKEALGAATQAQQMAKSLLQKSPGFIDATDQQPYARSIILNDIKPYIPPEVNTWRDIKQWATNNENMINMDELLRLQEVQFLNQEQKQNESAPTQTLEADTIKCLCGYSGADGNTVLCKLCNSWQHIVCYYTCSSHVPDVHECVDCRPRPIDREVAARVQRLRREYPLEDIRNEEDAKKAERKVEIERRCLQMDPPITPEQLRHMESFKASIQIAHPMNDESWAVLKPRLVAQLPAAGKRVLRVPTAVLHRLQAWLKANISNPYPSRDTRLALAQECGITEKQVSTWLLTNARSRKLHDVSDETGDEPTDELQKASRIHRCNCGRSYTRIEHLRRHQKNHSQEGALVCGLCFKVFYRRDLFERHAERHEKAGPTVPPSPKYDSTTSIPQMTIIGAPSPEARSPEFLQGKLRENTTHQRAGDAVVENVIPIPCDACQERQIICDRKRPHCMECIKSGTNCLYSAIFDKRSVRIRRKGLTAEQRAETMQTRRIGACADCKRRRIKCDPGTPCKPCLRLYQDDLTKHSCRKDRDVTGTGNEQHSQDRRSPSLPLYDSSYGDLEGVGAHFGAHLVIETLKNGQTAGPSRPSSSIQPQQYHSADYVPSPNFQDLLLYPEASAARTVDDVQRNYVPTSERPLAGVSTDYFDNPPVATSSAQSSSSRLRDSTNEDVQRALQAAQPVRSQEPLESTTIYESPYKQGSPYSRVNARQLQPGSSTSELESKTMAPKDALLDAADPGAGSNSDMVAERPRRRWQRDGKKREWDRKSREWDRESRE</sequence>
<dbReference type="InterPro" id="IPR001356">
    <property type="entry name" value="HD"/>
</dbReference>
<dbReference type="Pfam" id="PF05920">
    <property type="entry name" value="Homeobox_KN"/>
    <property type="match status" value="1"/>
</dbReference>
<feature type="compositionally biased region" description="Acidic residues" evidence="6">
    <location>
        <begin position="184"/>
        <end position="198"/>
    </location>
</feature>
<keyword evidence="2 5" id="KW-0371">Homeobox</keyword>
<dbReference type="PANTHER" id="PTHR23318:SF0">
    <property type="entry name" value="SERINE_THREONINE-PROTEIN PHOSPHATASE 4 REGULATORY SUBUNIT 3"/>
    <property type="match status" value="1"/>
</dbReference>
<feature type="compositionally biased region" description="Low complexity" evidence="6">
    <location>
        <begin position="1376"/>
        <end position="1387"/>
    </location>
</feature>
<keyword evidence="11" id="KW-1185">Reference proteome</keyword>
<feature type="compositionally biased region" description="Basic and acidic residues" evidence="6">
    <location>
        <begin position="1453"/>
        <end position="1463"/>
    </location>
</feature>
<keyword evidence="4" id="KW-0862">Zinc</keyword>
<dbReference type="SUPFAM" id="SSF57667">
    <property type="entry name" value="beta-beta-alpha zinc fingers"/>
    <property type="match status" value="1"/>
</dbReference>
<evidence type="ECO:0000256" key="2">
    <source>
        <dbReference type="ARBA" id="ARBA00023155"/>
    </source>
</evidence>
<dbReference type="CDD" id="cd00067">
    <property type="entry name" value="GAL4"/>
    <property type="match status" value="2"/>
</dbReference>
<dbReference type="InterPro" id="IPR011993">
    <property type="entry name" value="PH-like_dom_sf"/>
</dbReference>
<keyword evidence="1 5" id="KW-0238">DNA-binding</keyword>
<feature type="region of interest" description="Disordered" evidence="6">
    <location>
        <begin position="295"/>
        <end position="336"/>
    </location>
</feature>
<evidence type="ECO:0000313" key="10">
    <source>
        <dbReference type="EMBL" id="QRC93864.1"/>
    </source>
</evidence>
<feature type="compositionally biased region" description="Polar residues" evidence="6">
    <location>
        <begin position="23"/>
        <end position="47"/>
    </location>
</feature>
<dbReference type="InterPro" id="IPR013087">
    <property type="entry name" value="Znf_C2H2_type"/>
</dbReference>
<feature type="compositionally biased region" description="Polar residues" evidence="6">
    <location>
        <begin position="203"/>
        <end position="212"/>
    </location>
</feature>
<feature type="compositionally biased region" description="Polar residues" evidence="6">
    <location>
        <begin position="774"/>
        <end position="786"/>
    </location>
</feature>
<feature type="region of interest" description="Disordered" evidence="6">
    <location>
        <begin position="1370"/>
        <end position="1394"/>
    </location>
</feature>
<dbReference type="Proteomes" id="UP000663193">
    <property type="component" value="Chromosome 4"/>
</dbReference>
<feature type="region of interest" description="Disordered" evidence="6">
    <location>
        <begin position="1320"/>
        <end position="1345"/>
    </location>
</feature>
<dbReference type="Gene3D" id="4.10.240.10">
    <property type="entry name" value="Zn(2)-C6 fungal-type DNA-binding domain"/>
    <property type="match status" value="1"/>
</dbReference>
<dbReference type="VEuPathDB" id="FungiDB:JI435_156270"/>
<dbReference type="InterPro" id="IPR013083">
    <property type="entry name" value="Znf_RING/FYVE/PHD"/>
</dbReference>
<feature type="domain" description="Zn(2)-C6 fungal-type" evidence="7">
    <location>
        <begin position="1224"/>
        <end position="1254"/>
    </location>
</feature>
<dbReference type="PANTHER" id="PTHR23318">
    <property type="entry name" value="ATP SYNTHASE GAMMA-RELATED"/>
    <property type="match status" value="1"/>
</dbReference>
<dbReference type="SMART" id="SM00066">
    <property type="entry name" value="GAL4"/>
    <property type="match status" value="2"/>
</dbReference>
<dbReference type="InterPro" id="IPR009057">
    <property type="entry name" value="Homeodomain-like_sf"/>
</dbReference>
<feature type="region of interest" description="Disordered" evidence="6">
    <location>
        <begin position="685"/>
        <end position="786"/>
    </location>
</feature>
<dbReference type="InterPro" id="IPR036864">
    <property type="entry name" value="Zn2-C6_fun-type_DNA-bd_sf"/>
</dbReference>
<evidence type="ECO:0000256" key="1">
    <source>
        <dbReference type="ARBA" id="ARBA00023125"/>
    </source>
</evidence>
<dbReference type="PROSITE" id="PS50048">
    <property type="entry name" value="ZN2_CY6_FUNGAL_2"/>
    <property type="match status" value="2"/>
</dbReference>
<dbReference type="PROSITE" id="PS50071">
    <property type="entry name" value="HOMEOBOX_2"/>
    <property type="match status" value="1"/>
</dbReference>
<dbReference type="Gene3D" id="3.30.40.10">
    <property type="entry name" value="Zinc/RING finger domain, C3HC4 (zinc finger)"/>
    <property type="match status" value="1"/>
</dbReference>
<comment type="subcellular location">
    <subcellularLocation>
        <location evidence="5">Nucleus</location>
    </subcellularLocation>
</comment>
<feature type="region of interest" description="Disordered" evidence="6">
    <location>
        <begin position="182"/>
        <end position="213"/>
    </location>
</feature>
<feature type="domain" description="Homeobox" evidence="8">
    <location>
        <begin position="1028"/>
        <end position="1091"/>
    </location>
</feature>
<keyword evidence="3 5" id="KW-0539">Nucleus</keyword>
<dbReference type="Pfam" id="PF00172">
    <property type="entry name" value="Zn_clus"/>
    <property type="match status" value="1"/>
</dbReference>
<dbReference type="CDD" id="cd00086">
    <property type="entry name" value="homeodomain"/>
    <property type="match status" value="1"/>
</dbReference>
<feature type="domain" description="C2H2-type" evidence="9">
    <location>
        <begin position="1139"/>
        <end position="1166"/>
    </location>
</feature>
<dbReference type="InterPro" id="IPR011011">
    <property type="entry name" value="Znf_FYVE_PHD"/>
</dbReference>
<dbReference type="InterPro" id="IPR058925">
    <property type="entry name" value="zf-C2H2_AcuF"/>
</dbReference>
<dbReference type="InterPro" id="IPR008422">
    <property type="entry name" value="KN_HD"/>
</dbReference>